<name>A0ACC2I9T5_9PLEO</name>
<sequence length="340" mass="35026">MRSSISLFTLSAICSWAAAAVDPKCTKGIQGIIAPLTAYPPASSFCKTKFPPATKTIIASPTTTSITITAATPTTTVTSNANDVTVTLTSNGLAVTETQTVTAATVTVSTTVTASPPVTATSFSTTSTTTVVVTVTSNAAVKREAAQATADARAAQWSSISKVAGAVLSTFCSCAVPAPLTTSTPKVVQTSTFTPAVVTSTSTVTKTTSTTLILIPTSTSVITSTPTTTVEVVSTQTITVTEDVLATTTQTTTVGPARPTPIPRCRDDSACQSVCFCYQYQSGVSGDSSDDVCVDQNAQCGADCNGNADCAYDQVHRQHSQLNVERLWSDAREDGKGKAW</sequence>
<proteinExistence type="predicted"/>
<dbReference type="EMBL" id="JAPHNI010000367">
    <property type="protein sequence ID" value="KAJ8111898.1"/>
    <property type="molecule type" value="Genomic_DNA"/>
</dbReference>
<dbReference type="Proteomes" id="UP001153331">
    <property type="component" value="Unassembled WGS sequence"/>
</dbReference>
<evidence type="ECO:0000313" key="1">
    <source>
        <dbReference type="EMBL" id="KAJ8111898.1"/>
    </source>
</evidence>
<evidence type="ECO:0000313" key="2">
    <source>
        <dbReference type="Proteomes" id="UP001153331"/>
    </source>
</evidence>
<accession>A0ACC2I9T5</accession>
<organism evidence="1 2">
    <name type="scientific">Boeremia exigua</name>
    <dbReference type="NCBI Taxonomy" id="749465"/>
    <lineage>
        <taxon>Eukaryota</taxon>
        <taxon>Fungi</taxon>
        <taxon>Dikarya</taxon>
        <taxon>Ascomycota</taxon>
        <taxon>Pezizomycotina</taxon>
        <taxon>Dothideomycetes</taxon>
        <taxon>Pleosporomycetidae</taxon>
        <taxon>Pleosporales</taxon>
        <taxon>Pleosporineae</taxon>
        <taxon>Didymellaceae</taxon>
        <taxon>Boeremia</taxon>
    </lineage>
</organism>
<reference evidence="1" key="1">
    <citation type="submission" date="2022-11" db="EMBL/GenBank/DDBJ databases">
        <title>Genome Sequence of Boeremia exigua.</title>
        <authorList>
            <person name="Buettner E."/>
        </authorList>
    </citation>
    <scope>NUCLEOTIDE SEQUENCE</scope>
    <source>
        <strain evidence="1">CU02</strain>
    </source>
</reference>
<protein>
    <submittedName>
        <fullName evidence="1">Uncharacterized protein</fullName>
    </submittedName>
</protein>
<gene>
    <name evidence="1" type="ORF">OPT61_g5615</name>
</gene>
<comment type="caution">
    <text evidence="1">The sequence shown here is derived from an EMBL/GenBank/DDBJ whole genome shotgun (WGS) entry which is preliminary data.</text>
</comment>
<keyword evidence="2" id="KW-1185">Reference proteome</keyword>